<keyword evidence="13" id="KW-1185">Reference proteome</keyword>
<feature type="compositionally biased region" description="Low complexity" evidence="9">
    <location>
        <begin position="172"/>
        <end position="196"/>
    </location>
</feature>
<evidence type="ECO:0000256" key="6">
    <source>
        <dbReference type="ARBA" id="ARBA00022753"/>
    </source>
</evidence>
<dbReference type="Gene3D" id="1.20.5.420">
    <property type="entry name" value="Immunoglobulin FC, subunit C"/>
    <property type="match status" value="1"/>
</dbReference>
<dbReference type="EMBL" id="JANBOJ010000199">
    <property type="protein sequence ID" value="KAJ1721085.1"/>
    <property type="molecule type" value="Genomic_DNA"/>
</dbReference>
<dbReference type="Pfam" id="PF18097">
    <property type="entry name" value="Vta1_C"/>
    <property type="match status" value="1"/>
</dbReference>
<reference evidence="12" key="1">
    <citation type="submission" date="2022-07" db="EMBL/GenBank/DDBJ databases">
        <title>Phylogenomic reconstructions and comparative analyses of Kickxellomycotina fungi.</title>
        <authorList>
            <person name="Reynolds N.K."/>
            <person name="Stajich J.E."/>
            <person name="Barry K."/>
            <person name="Grigoriev I.V."/>
            <person name="Crous P."/>
            <person name="Smith M.E."/>
        </authorList>
    </citation>
    <scope>NUCLEOTIDE SEQUENCE</scope>
    <source>
        <strain evidence="12">NBRC 32514</strain>
    </source>
</reference>
<gene>
    <name evidence="12" type="ORF">LPJ53_004354</name>
</gene>
<dbReference type="InterPro" id="IPR044538">
    <property type="entry name" value="Vta1-like"/>
</dbReference>
<evidence type="ECO:0000256" key="3">
    <source>
        <dbReference type="ARBA" id="ARBA00007895"/>
    </source>
</evidence>
<dbReference type="OrthoDB" id="391137at2759"/>
<comment type="similarity">
    <text evidence="3">Belongs to the VTA1 family.</text>
</comment>
<dbReference type="Gene3D" id="1.25.40.270">
    <property type="entry name" value="Vacuolar protein sorting-associated protein vta1"/>
    <property type="match status" value="1"/>
</dbReference>
<evidence type="ECO:0000256" key="8">
    <source>
        <dbReference type="ARBA" id="ARBA00023136"/>
    </source>
</evidence>
<dbReference type="GO" id="GO:0015031">
    <property type="term" value="P:protein transport"/>
    <property type="evidence" value="ECO:0007669"/>
    <property type="project" value="UniProtKB-KW"/>
</dbReference>
<feature type="region of interest" description="Disordered" evidence="9">
    <location>
        <begin position="155"/>
        <end position="269"/>
    </location>
</feature>
<evidence type="ECO:0000256" key="2">
    <source>
        <dbReference type="ARBA" id="ARBA00004496"/>
    </source>
</evidence>
<protein>
    <recommendedName>
        <fullName evidence="14">DUF605-domain-containing protein</fullName>
    </recommendedName>
</protein>
<dbReference type="AlphaFoldDB" id="A0A9W7XXY8"/>
<keyword evidence="6" id="KW-0967">Endosome</keyword>
<feature type="domain" description="Vta1/callose synthase N-terminal" evidence="10">
    <location>
        <begin position="14"/>
        <end position="154"/>
    </location>
</feature>
<dbReference type="InterPro" id="IPR041212">
    <property type="entry name" value="Vta1_C"/>
</dbReference>
<keyword evidence="4" id="KW-0813">Transport</keyword>
<sequence>MADLADVPAELKHIQPYIQRAQEMSQIDPIVSYFCKYHAARISLTCTTPAAQTYLTQLLDQLELEKQALAERPEMQDDAAALAHCTVFALRVFAKADSEDRSGESVGKATARGFIVASQFLQVLECMGGMAEDVTEKIRYAKWRAAEILKAMREGREPVRPREDAVQKADGLESGSGWPSPPSAGAMSPAASAGLPDIGGLSVSASPAPVQPTQSQPQSQPQPQPQQPLPHQMDTLPNVPRSTVLPTHQQQPQQQPQQPPPSTTLAQQPALDRVSATFTPVPASSLPQLHDSNGELLVDPLDAKSAQKHARWAISALEYDDVETAVENLQRAIQVLQPYRKRT</sequence>
<evidence type="ECO:0000259" key="10">
    <source>
        <dbReference type="Pfam" id="PF04652"/>
    </source>
</evidence>
<dbReference type="GO" id="GO:0005771">
    <property type="term" value="C:multivesicular body"/>
    <property type="evidence" value="ECO:0007669"/>
    <property type="project" value="TreeGrafter"/>
</dbReference>
<organism evidence="12 13">
    <name type="scientific">Coemansia erecta</name>
    <dbReference type="NCBI Taxonomy" id="147472"/>
    <lineage>
        <taxon>Eukaryota</taxon>
        <taxon>Fungi</taxon>
        <taxon>Fungi incertae sedis</taxon>
        <taxon>Zoopagomycota</taxon>
        <taxon>Kickxellomycotina</taxon>
        <taxon>Kickxellomycetes</taxon>
        <taxon>Kickxellales</taxon>
        <taxon>Kickxellaceae</taxon>
        <taxon>Coemansia</taxon>
    </lineage>
</organism>
<evidence type="ECO:0008006" key="14">
    <source>
        <dbReference type="Google" id="ProtNLM"/>
    </source>
</evidence>
<name>A0A9W7XXY8_9FUNG</name>
<dbReference type="InterPro" id="IPR023175">
    <property type="entry name" value="Vta1/CALS_N_sf"/>
</dbReference>
<keyword evidence="7" id="KW-0653">Protein transport</keyword>
<dbReference type="Pfam" id="PF04652">
    <property type="entry name" value="Vta1"/>
    <property type="match status" value="1"/>
</dbReference>
<dbReference type="Proteomes" id="UP001149813">
    <property type="component" value="Unassembled WGS sequence"/>
</dbReference>
<dbReference type="PANTHER" id="PTHR46009">
    <property type="entry name" value="VACUOLAR PROTEIN SORTING-ASSOCIATED PROTEIN VTA1 HOMOLOG"/>
    <property type="match status" value="1"/>
</dbReference>
<dbReference type="GO" id="GO:0010008">
    <property type="term" value="C:endosome membrane"/>
    <property type="evidence" value="ECO:0007669"/>
    <property type="project" value="UniProtKB-SubCell"/>
</dbReference>
<evidence type="ECO:0000313" key="12">
    <source>
        <dbReference type="EMBL" id="KAJ1721085.1"/>
    </source>
</evidence>
<feature type="domain" description="Vta1 C-terminal" evidence="11">
    <location>
        <begin position="305"/>
        <end position="337"/>
    </location>
</feature>
<feature type="compositionally biased region" description="Low complexity" evidence="9">
    <location>
        <begin position="246"/>
        <end position="256"/>
    </location>
</feature>
<comment type="subcellular location">
    <subcellularLocation>
        <location evidence="2">Cytoplasm</location>
    </subcellularLocation>
    <subcellularLocation>
        <location evidence="1">Endosome membrane</location>
        <topology evidence="1">Peripheral membrane protein</topology>
    </subcellularLocation>
</comment>
<dbReference type="GO" id="GO:0032511">
    <property type="term" value="P:late endosome to vacuole transport via multivesicular body sorting pathway"/>
    <property type="evidence" value="ECO:0007669"/>
    <property type="project" value="InterPro"/>
</dbReference>
<evidence type="ECO:0000256" key="7">
    <source>
        <dbReference type="ARBA" id="ARBA00022927"/>
    </source>
</evidence>
<accession>A0A9W7XXY8</accession>
<feature type="compositionally biased region" description="Low complexity" evidence="9">
    <location>
        <begin position="204"/>
        <end position="219"/>
    </location>
</feature>
<dbReference type="InterPro" id="IPR039431">
    <property type="entry name" value="Vta1/CALS_N"/>
</dbReference>
<feature type="compositionally biased region" description="Basic and acidic residues" evidence="9">
    <location>
        <begin position="155"/>
        <end position="171"/>
    </location>
</feature>
<comment type="caution">
    <text evidence="12">The sequence shown here is derived from an EMBL/GenBank/DDBJ whole genome shotgun (WGS) entry which is preliminary data.</text>
</comment>
<evidence type="ECO:0000256" key="9">
    <source>
        <dbReference type="SAM" id="MobiDB-lite"/>
    </source>
</evidence>
<dbReference type="PANTHER" id="PTHR46009:SF1">
    <property type="entry name" value="VACUOLAR PROTEIN SORTING-ASSOCIATED PROTEIN VTA1 HOMOLOG"/>
    <property type="match status" value="1"/>
</dbReference>
<evidence type="ECO:0000256" key="5">
    <source>
        <dbReference type="ARBA" id="ARBA00022490"/>
    </source>
</evidence>
<proteinExistence type="inferred from homology"/>
<keyword evidence="5" id="KW-0963">Cytoplasm</keyword>
<keyword evidence="8" id="KW-0472">Membrane</keyword>
<evidence type="ECO:0000256" key="4">
    <source>
        <dbReference type="ARBA" id="ARBA00022448"/>
    </source>
</evidence>
<evidence type="ECO:0000256" key="1">
    <source>
        <dbReference type="ARBA" id="ARBA00004481"/>
    </source>
</evidence>
<evidence type="ECO:0000259" key="11">
    <source>
        <dbReference type="Pfam" id="PF18097"/>
    </source>
</evidence>
<evidence type="ECO:0000313" key="13">
    <source>
        <dbReference type="Proteomes" id="UP001149813"/>
    </source>
</evidence>